<dbReference type="RefSeq" id="WP_018029962.1">
    <property type="nucleotide sequence ID" value="NZ_JBGXUQ010000051.1"/>
</dbReference>
<protein>
    <submittedName>
        <fullName evidence="2">Uncharacterized protein</fullName>
    </submittedName>
</protein>
<sequence>MLTKKQNRLIIIFSIILSFLAGGLIFGYLHYQSGAYEHNSTCDQLNSLMTIRKFI</sequence>
<name>A0A2X3VM84_9STRE</name>
<reference evidence="2 3" key="1">
    <citation type="submission" date="2018-06" db="EMBL/GenBank/DDBJ databases">
        <authorList>
            <consortium name="Pathogen Informatics"/>
            <person name="Doyle S."/>
        </authorList>
    </citation>
    <scope>NUCLEOTIDE SEQUENCE [LARGE SCALE GENOMIC DNA]</scope>
    <source>
        <strain evidence="2 3">NCTC12278</strain>
    </source>
</reference>
<dbReference type="KEGG" id="sfer:NCTC12278_01109"/>
<keyword evidence="1" id="KW-0812">Transmembrane</keyword>
<gene>
    <name evidence="2" type="ORF">NCTC12278_01109</name>
</gene>
<organism evidence="2 3">
    <name type="scientific">Streptococcus ferus</name>
    <dbReference type="NCBI Taxonomy" id="1345"/>
    <lineage>
        <taxon>Bacteria</taxon>
        <taxon>Bacillati</taxon>
        <taxon>Bacillota</taxon>
        <taxon>Bacilli</taxon>
        <taxon>Lactobacillales</taxon>
        <taxon>Streptococcaceae</taxon>
        <taxon>Streptococcus</taxon>
    </lineage>
</organism>
<evidence type="ECO:0000256" key="1">
    <source>
        <dbReference type="SAM" id="Phobius"/>
    </source>
</evidence>
<keyword evidence="3" id="KW-1185">Reference proteome</keyword>
<evidence type="ECO:0000313" key="2">
    <source>
        <dbReference type="EMBL" id="SQF40538.1"/>
    </source>
</evidence>
<keyword evidence="1" id="KW-0472">Membrane</keyword>
<dbReference type="AlphaFoldDB" id="A0A2X3VM84"/>
<dbReference type="Proteomes" id="UP000249495">
    <property type="component" value="Chromosome 1"/>
</dbReference>
<accession>A0A2X3VM84</accession>
<feature type="transmembrane region" description="Helical" evidence="1">
    <location>
        <begin position="9"/>
        <end position="31"/>
    </location>
</feature>
<proteinExistence type="predicted"/>
<keyword evidence="1" id="KW-1133">Transmembrane helix</keyword>
<dbReference type="EMBL" id="LS483343">
    <property type="protein sequence ID" value="SQF40538.1"/>
    <property type="molecule type" value="Genomic_DNA"/>
</dbReference>
<evidence type="ECO:0000313" key="3">
    <source>
        <dbReference type="Proteomes" id="UP000249495"/>
    </source>
</evidence>
<dbReference type="STRING" id="1123303.GCA_000372425_00633"/>